<dbReference type="InterPro" id="IPR029044">
    <property type="entry name" value="Nucleotide-diphossugar_trans"/>
</dbReference>
<gene>
    <name evidence="2" type="ORF">OQZ29_20510</name>
</gene>
<dbReference type="Pfam" id="PF00535">
    <property type="entry name" value="Glycos_transf_2"/>
    <property type="match status" value="1"/>
</dbReference>
<dbReference type="RefSeq" id="WP_266270926.1">
    <property type="nucleotide sequence ID" value="NZ_JAPJUH010000006.1"/>
</dbReference>
<name>A0A9X3DH92_9SPHI</name>
<comment type="caution">
    <text evidence="2">The sequence shown here is derived from an EMBL/GenBank/DDBJ whole genome shotgun (WGS) entry which is preliminary data.</text>
</comment>
<accession>A0A9X3DH92</accession>
<dbReference type="Gene3D" id="3.90.550.10">
    <property type="entry name" value="Spore Coat Polysaccharide Biosynthesis Protein SpsA, Chain A"/>
    <property type="match status" value="1"/>
</dbReference>
<protein>
    <submittedName>
        <fullName evidence="2">Glycosyltransferase family 2 protein</fullName>
    </submittedName>
</protein>
<dbReference type="SUPFAM" id="SSF53448">
    <property type="entry name" value="Nucleotide-diphospho-sugar transferases"/>
    <property type="match status" value="1"/>
</dbReference>
<evidence type="ECO:0000313" key="2">
    <source>
        <dbReference type="EMBL" id="MCX3267155.1"/>
    </source>
</evidence>
<evidence type="ECO:0000259" key="1">
    <source>
        <dbReference type="Pfam" id="PF00535"/>
    </source>
</evidence>
<keyword evidence="3" id="KW-1185">Reference proteome</keyword>
<dbReference type="AlphaFoldDB" id="A0A9X3DH92"/>
<dbReference type="InterPro" id="IPR001173">
    <property type="entry name" value="Glyco_trans_2-like"/>
</dbReference>
<organism evidence="2 3">
    <name type="scientific">Pedobacter agri</name>
    <dbReference type="NCBI Taxonomy" id="454586"/>
    <lineage>
        <taxon>Bacteria</taxon>
        <taxon>Pseudomonadati</taxon>
        <taxon>Bacteroidota</taxon>
        <taxon>Sphingobacteriia</taxon>
        <taxon>Sphingobacteriales</taxon>
        <taxon>Sphingobacteriaceae</taxon>
        <taxon>Pedobacter</taxon>
    </lineage>
</organism>
<dbReference type="GO" id="GO:0016758">
    <property type="term" value="F:hexosyltransferase activity"/>
    <property type="evidence" value="ECO:0007669"/>
    <property type="project" value="UniProtKB-ARBA"/>
</dbReference>
<dbReference type="EMBL" id="JAPJUH010000006">
    <property type="protein sequence ID" value="MCX3267155.1"/>
    <property type="molecule type" value="Genomic_DNA"/>
</dbReference>
<proteinExistence type="predicted"/>
<sequence>MDKPLVSIALCTYNGEKYLVEQLDSIVNQSYPNIEIIAVDDCSSDGTVDILKAYAEKYPYFQVYENEINLGYIKNFEKAIRLCTGEFIALADQDDIWHLNKIAVQVNEIGEHNLIYHDSEFINEHGISINKKISDVRRFYSGGDSRYFLFENCVSGHTILFNKRIVRFLDHFKPEIFHDWWIAYVATNTGTILASTAILVKYRQHLSTSTDILRTKKPKRADRKIADQQFLQRLKHFTAYLYNDHQKFKTHLLNLVSRKSEKKINIRLLQFIISNQKILLFMQRKGYWSKLNYARKFL</sequence>
<dbReference type="Proteomes" id="UP001142592">
    <property type="component" value="Unassembled WGS sequence"/>
</dbReference>
<dbReference type="PANTHER" id="PTHR22916">
    <property type="entry name" value="GLYCOSYLTRANSFERASE"/>
    <property type="match status" value="1"/>
</dbReference>
<dbReference type="PANTHER" id="PTHR22916:SF3">
    <property type="entry name" value="UDP-GLCNAC:BETAGAL BETA-1,3-N-ACETYLGLUCOSAMINYLTRANSFERASE-LIKE PROTEIN 1"/>
    <property type="match status" value="1"/>
</dbReference>
<feature type="domain" description="Glycosyltransferase 2-like" evidence="1">
    <location>
        <begin position="7"/>
        <end position="166"/>
    </location>
</feature>
<evidence type="ECO:0000313" key="3">
    <source>
        <dbReference type="Proteomes" id="UP001142592"/>
    </source>
</evidence>
<dbReference type="CDD" id="cd04196">
    <property type="entry name" value="GT_2_like_d"/>
    <property type="match status" value="1"/>
</dbReference>
<reference evidence="2" key="1">
    <citation type="submission" date="2022-11" db="EMBL/GenBank/DDBJ databases">
        <authorList>
            <person name="Graham C."/>
            <person name="Newman J.D."/>
        </authorList>
    </citation>
    <scope>NUCLEOTIDE SEQUENCE</scope>
    <source>
        <strain evidence="2">DSM 19486</strain>
    </source>
</reference>